<feature type="non-terminal residue" evidence="2">
    <location>
        <position position="189"/>
    </location>
</feature>
<comment type="caution">
    <text evidence="2">The sequence shown here is derived from an EMBL/GenBank/DDBJ whole genome shotgun (WGS) entry which is preliminary data.</text>
</comment>
<name>A0A256A0C5_9FLAO</name>
<dbReference type="Proteomes" id="UP000216035">
    <property type="component" value="Unassembled WGS sequence"/>
</dbReference>
<evidence type="ECO:0000313" key="2">
    <source>
        <dbReference type="EMBL" id="OYQ47183.1"/>
    </source>
</evidence>
<evidence type="ECO:0000256" key="1">
    <source>
        <dbReference type="ARBA" id="ARBA00022729"/>
    </source>
</evidence>
<dbReference type="InterPro" id="IPR014755">
    <property type="entry name" value="Cu-Rt/internalin_Ig-like"/>
</dbReference>
<dbReference type="Gene3D" id="2.60.40.1220">
    <property type="match status" value="1"/>
</dbReference>
<organism evidence="2 3">
    <name type="scientific">Flavobacterium aurantiibacter</name>
    <dbReference type="NCBI Taxonomy" id="2023067"/>
    <lineage>
        <taxon>Bacteria</taxon>
        <taxon>Pseudomonadati</taxon>
        <taxon>Bacteroidota</taxon>
        <taxon>Flavobacteriia</taxon>
        <taxon>Flavobacteriales</taxon>
        <taxon>Flavobacteriaceae</taxon>
        <taxon>Flavobacterium</taxon>
    </lineage>
</organism>
<keyword evidence="1" id="KW-0732">Signal</keyword>
<proteinExistence type="predicted"/>
<sequence>MGTLTATRYYRAVVTNGSCSSANSNVVTVTVNALTVPTFTPVAAVCYNTTIPALPTTSNNGITGSWSPALNNLATTTYTFTPDSGQCADVTTLQVVINSTTWDGIAWSNGAPSSTVGAIMGGNYNQATDITTCSLTVANDATVVIPSGSDVTVDGPVTVLPAQGLGVVGTLTINNNANLLQSGSTNVNS</sequence>
<gene>
    <name evidence="2" type="ORF">CHX27_03450</name>
</gene>
<protein>
    <submittedName>
        <fullName evidence="2">Uncharacterized protein</fullName>
    </submittedName>
</protein>
<dbReference type="EMBL" id="NOXX01000150">
    <property type="protein sequence ID" value="OYQ47183.1"/>
    <property type="molecule type" value="Genomic_DNA"/>
</dbReference>
<accession>A0A256A0C5</accession>
<evidence type="ECO:0000313" key="3">
    <source>
        <dbReference type="Proteomes" id="UP000216035"/>
    </source>
</evidence>
<keyword evidence="3" id="KW-1185">Reference proteome</keyword>
<dbReference type="AlphaFoldDB" id="A0A256A0C5"/>
<reference evidence="2 3" key="1">
    <citation type="submission" date="2017-07" db="EMBL/GenBank/DDBJ databases">
        <title>Flavobacterium cyanobacteriorum sp. nov., isolated from cyanobacterial aggregates in a eutrophic lake.</title>
        <authorList>
            <person name="Cai H."/>
        </authorList>
    </citation>
    <scope>NUCLEOTIDE SEQUENCE [LARGE SCALE GENOMIC DNA]</scope>
    <source>
        <strain evidence="2 3">TH167</strain>
    </source>
</reference>